<keyword evidence="1" id="KW-0472">Membrane</keyword>
<dbReference type="RefSeq" id="WP_094263304.1">
    <property type="nucleotide sequence ID" value="NZ_NOWF01000002.1"/>
</dbReference>
<sequence>MSASVQVDLKEFNKRLNGLSTAMNDATEQLTKVAATAAGTISVVLGLSVAASPEIKEAFNKLKDSFHDAKENIGEALAPTIIKIIEVIRFFVDAFNQLPAPIQKFMALTGTFLALLVSLAMIITNAAAAFMVLVVAEWAVLLPILKILAVVVAIIALFATLAYALIQAYNQFSWFRTVVDTVWEFVRTAFVTALTFIRDTVQTVMTAVTTFFQSQLERIQAFWQENGKVIMEAVKRVWGWMQPFISVAMSAILGTIRVIWTIIKTVTASIWAGIKGVISTALTAVMGIVKFAAQLLTGKWREALNTLRETTGKILKGIGNTFNDMLGGLPKKALAWGKNLISGFIDGIRSMMGKLTGALGDAAGVVGDFLGFSSPAKRGPGRSADQWAPNFMDMFSKGIRAGVPQVGMAVRDTAREIEASTVPGSSAEGGSIRQPVEIHILLDGEKIMPTVRKELHLDLQSAMQGVR</sequence>
<organism evidence="2 3">
    <name type="scientific">Paludifilum halophilum</name>
    <dbReference type="NCBI Taxonomy" id="1642702"/>
    <lineage>
        <taxon>Bacteria</taxon>
        <taxon>Bacillati</taxon>
        <taxon>Bacillota</taxon>
        <taxon>Bacilli</taxon>
        <taxon>Bacillales</taxon>
        <taxon>Thermoactinomycetaceae</taxon>
        <taxon>Paludifilum</taxon>
    </lineage>
</organism>
<feature type="transmembrane region" description="Helical" evidence="1">
    <location>
        <begin position="244"/>
        <end position="263"/>
    </location>
</feature>
<accession>A0A235B9L7</accession>
<dbReference type="PANTHER" id="PTHR37813:SF1">
    <property type="entry name" value="FELS-2 PROPHAGE PROTEIN"/>
    <property type="match status" value="1"/>
</dbReference>
<keyword evidence="1" id="KW-1133">Transmembrane helix</keyword>
<evidence type="ECO:0000256" key="1">
    <source>
        <dbReference type="SAM" id="Phobius"/>
    </source>
</evidence>
<dbReference type="EMBL" id="NOWF01000002">
    <property type="protein sequence ID" value="OYD08956.1"/>
    <property type="molecule type" value="Genomic_DNA"/>
</dbReference>
<feature type="transmembrane region" description="Helical" evidence="1">
    <location>
        <begin position="112"/>
        <end position="135"/>
    </location>
</feature>
<keyword evidence="3" id="KW-1185">Reference proteome</keyword>
<name>A0A235B9L7_9BACL</name>
<proteinExistence type="predicted"/>
<dbReference type="PANTHER" id="PTHR37813">
    <property type="entry name" value="FELS-2 PROPHAGE PROTEIN"/>
    <property type="match status" value="1"/>
</dbReference>
<reference evidence="2 3" key="1">
    <citation type="submission" date="2017-07" db="EMBL/GenBank/DDBJ databases">
        <title>The genome sequence of Paludifilum halophilum highlights mechanisms for microbial adaptation to high salt environemnts.</title>
        <authorList>
            <person name="Belbahri L."/>
        </authorList>
    </citation>
    <scope>NUCLEOTIDE SEQUENCE [LARGE SCALE GENOMIC DNA]</scope>
    <source>
        <strain evidence="2 3">DSM 102817</strain>
    </source>
</reference>
<feature type="transmembrane region" description="Helical" evidence="1">
    <location>
        <begin position="147"/>
        <end position="166"/>
    </location>
</feature>
<comment type="caution">
    <text evidence="2">The sequence shown here is derived from an EMBL/GenBank/DDBJ whole genome shotgun (WGS) entry which is preliminary data.</text>
</comment>
<evidence type="ECO:0008006" key="4">
    <source>
        <dbReference type="Google" id="ProtNLM"/>
    </source>
</evidence>
<dbReference type="Proteomes" id="UP000215459">
    <property type="component" value="Unassembled WGS sequence"/>
</dbReference>
<evidence type="ECO:0000313" key="3">
    <source>
        <dbReference type="Proteomes" id="UP000215459"/>
    </source>
</evidence>
<gene>
    <name evidence="2" type="ORF">CHM34_04050</name>
</gene>
<feature type="transmembrane region" description="Helical" evidence="1">
    <location>
        <begin position="269"/>
        <end position="293"/>
    </location>
</feature>
<dbReference type="OrthoDB" id="1779742at2"/>
<evidence type="ECO:0000313" key="2">
    <source>
        <dbReference type="EMBL" id="OYD08956.1"/>
    </source>
</evidence>
<protein>
    <recommendedName>
        <fullName evidence="4">Phage tail tape measure protein</fullName>
    </recommendedName>
</protein>
<keyword evidence="1" id="KW-0812">Transmembrane</keyword>
<dbReference type="AlphaFoldDB" id="A0A235B9L7"/>